<gene>
    <name evidence="3" type="ORF">GCM10023167_22950</name>
</gene>
<evidence type="ECO:0000313" key="4">
    <source>
        <dbReference type="Proteomes" id="UP001500642"/>
    </source>
</evidence>
<name>A0ABP8JNN7_9MICO</name>
<feature type="domain" description="GH16" evidence="2">
    <location>
        <begin position="20"/>
        <end position="312"/>
    </location>
</feature>
<reference evidence="4" key="1">
    <citation type="journal article" date="2019" name="Int. J. Syst. Evol. Microbiol.">
        <title>The Global Catalogue of Microorganisms (GCM) 10K type strain sequencing project: providing services to taxonomists for standard genome sequencing and annotation.</title>
        <authorList>
            <consortium name="The Broad Institute Genomics Platform"/>
            <consortium name="The Broad Institute Genome Sequencing Center for Infectious Disease"/>
            <person name="Wu L."/>
            <person name="Ma J."/>
        </authorList>
    </citation>
    <scope>NUCLEOTIDE SEQUENCE [LARGE SCALE GENOMIC DNA]</scope>
    <source>
        <strain evidence="4">JCM 17808</strain>
    </source>
</reference>
<comment type="similarity">
    <text evidence="1">Belongs to the glycosyl hydrolase 16 family.</text>
</comment>
<dbReference type="Pfam" id="PF00722">
    <property type="entry name" value="Glyco_hydro_16"/>
    <property type="match status" value="1"/>
</dbReference>
<comment type="caution">
    <text evidence="3">The sequence shown here is derived from an EMBL/GenBank/DDBJ whole genome shotgun (WGS) entry which is preliminary data.</text>
</comment>
<evidence type="ECO:0000256" key="1">
    <source>
        <dbReference type="ARBA" id="ARBA00006865"/>
    </source>
</evidence>
<dbReference type="Pfam" id="PF08310">
    <property type="entry name" value="LGFP"/>
    <property type="match status" value="5"/>
</dbReference>
<dbReference type="Proteomes" id="UP001500642">
    <property type="component" value="Unassembled WGS sequence"/>
</dbReference>
<dbReference type="SUPFAM" id="SSF49899">
    <property type="entry name" value="Concanavalin A-like lectins/glucanases"/>
    <property type="match status" value="1"/>
</dbReference>
<evidence type="ECO:0000259" key="2">
    <source>
        <dbReference type="PROSITE" id="PS51762"/>
    </source>
</evidence>
<evidence type="ECO:0000313" key="3">
    <source>
        <dbReference type="EMBL" id="GAA4393692.1"/>
    </source>
</evidence>
<dbReference type="PROSITE" id="PS51762">
    <property type="entry name" value="GH16_2"/>
    <property type="match status" value="1"/>
</dbReference>
<dbReference type="InterPro" id="IPR013207">
    <property type="entry name" value="LGFP"/>
</dbReference>
<dbReference type="InterPro" id="IPR050546">
    <property type="entry name" value="Glycosyl_Hydrlase_16"/>
</dbReference>
<dbReference type="InterPro" id="IPR013320">
    <property type="entry name" value="ConA-like_dom_sf"/>
</dbReference>
<keyword evidence="4" id="KW-1185">Reference proteome</keyword>
<sequence length="579" mass="63847">MPITITAVSAGPPTVIGGTTEWTHEFPVRLDRPLDAGDEFDDESPLPGTGWTVYDTTRSNLPSDVNTIHTKDAVRVRDGNLEIRTARHCLTGDEIASAENESPDGAVCPEGTRTMYTSGRINTDFLYDAPFEMEVRARMSDDMIDGMYFAAWLLNDQPYCTAPGVEKSQMTEIDTIEVLSTRAKTTNTTHVTCVKRENATGTRRDGHSMPGQIAGAWNTYRMTWDGYAVRYYFNDQLVPSDRGQTPETTGKTPGMDQDDFRSAMNDHPYQVIIDSIVFPDTVTWIPPAKHDRPFPVRVDRVDYLRMKPIDDIHPRGAIGRTWKNTDWLGAPLSAEEDAGPVGARKQEFEHGTVYWSSATGAHPVKGEVRKAYDRLDGPDGFLGLPISGENPLAKNGGASQRFEGGQIHWSRDTGAHGTRGAIQRHWRSQGWENGWLGYPTSEETRTDAGAATQTFQGGTLYWTAKTGVTTTRGAIATRHRTHGGPDGWLGLPLADEGRLRKNGGASQRFEGGQIHWSRDTGAHATRGAIQCHWRSQGWENGRLGYPTSEETPVAGGGMRQTFEGGTLVWQPGRGVRVEN</sequence>
<accession>A0ABP8JNN7</accession>
<organism evidence="3 4">
    <name type="scientific">Brevibacterium pityocampae</name>
    <dbReference type="NCBI Taxonomy" id="506594"/>
    <lineage>
        <taxon>Bacteria</taxon>
        <taxon>Bacillati</taxon>
        <taxon>Actinomycetota</taxon>
        <taxon>Actinomycetes</taxon>
        <taxon>Micrococcales</taxon>
        <taxon>Brevibacteriaceae</taxon>
        <taxon>Brevibacterium</taxon>
    </lineage>
</organism>
<proteinExistence type="inferred from homology"/>
<dbReference type="CDD" id="cd00413">
    <property type="entry name" value="Glyco_hydrolase_16"/>
    <property type="match status" value="1"/>
</dbReference>
<dbReference type="PANTHER" id="PTHR10963:SF55">
    <property type="entry name" value="GLYCOSIDE HYDROLASE FAMILY 16 PROTEIN"/>
    <property type="match status" value="1"/>
</dbReference>
<dbReference type="EMBL" id="BAABGL010000018">
    <property type="protein sequence ID" value="GAA4393692.1"/>
    <property type="molecule type" value="Genomic_DNA"/>
</dbReference>
<protein>
    <recommendedName>
        <fullName evidence="2">GH16 domain-containing protein</fullName>
    </recommendedName>
</protein>
<dbReference type="Gene3D" id="2.60.120.200">
    <property type="match status" value="1"/>
</dbReference>
<dbReference type="InterPro" id="IPR000757">
    <property type="entry name" value="Beta-glucanase-like"/>
</dbReference>
<dbReference type="PANTHER" id="PTHR10963">
    <property type="entry name" value="GLYCOSYL HYDROLASE-RELATED"/>
    <property type="match status" value="1"/>
</dbReference>